<feature type="transmembrane region" description="Helical" evidence="1">
    <location>
        <begin position="227"/>
        <end position="244"/>
    </location>
</feature>
<proteinExistence type="predicted"/>
<protein>
    <submittedName>
        <fullName evidence="2">Uncharacterized protein</fullName>
    </submittedName>
</protein>
<feature type="transmembrane region" description="Helical" evidence="1">
    <location>
        <begin position="200"/>
        <end position="221"/>
    </location>
</feature>
<feature type="transmembrane region" description="Helical" evidence="1">
    <location>
        <begin position="30"/>
        <end position="48"/>
    </location>
</feature>
<feature type="transmembrane region" description="Helical" evidence="1">
    <location>
        <begin position="175"/>
        <end position="193"/>
    </location>
</feature>
<dbReference type="OrthoDB" id="359389at2157"/>
<accession>A0A8T4GCV8</accession>
<dbReference type="RefSeq" id="WP_209483629.1">
    <property type="nucleotide sequence ID" value="NZ_JAGGKQ010000004.1"/>
</dbReference>
<dbReference type="Proteomes" id="UP000823588">
    <property type="component" value="Unassembled WGS sequence"/>
</dbReference>
<feature type="transmembrane region" description="Helical" evidence="1">
    <location>
        <begin position="99"/>
        <end position="117"/>
    </location>
</feature>
<comment type="caution">
    <text evidence="2">The sequence shown here is derived from an EMBL/GenBank/DDBJ whole genome shotgun (WGS) entry which is preliminary data.</text>
</comment>
<keyword evidence="1" id="KW-1133">Transmembrane helix</keyword>
<keyword evidence="1" id="KW-0812">Transmembrane</keyword>
<feature type="transmembrane region" description="Helical" evidence="1">
    <location>
        <begin position="60"/>
        <end position="79"/>
    </location>
</feature>
<reference evidence="2" key="1">
    <citation type="submission" date="2021-03" db="EMBL/GenBank/DDBJ databases">
        <title>Genomic Encyclopedia of Type Strains, Phase IV (KMG-IV): sequencing the most valuable type-strain genomes for metagenomic binning, comparative biology and taxonomic classification.</title>
        <authorList>
            <person name="Goeker M."/>
        </authorList>
    </citation>
    <scope>NUCLEOTIDE SEQUENCE</scope>
    <source>
        <strain evidence="2">DSM 23564</strain>
    </source>
</reference>
<name>A0A8T4GCV8_9EURY</name>
<sequence length="249" mass="27139">MSRLPSKETLKKDSKDSLAAARDIRFDPNIDTLVASLSLLVLWGIYYYQSVSESTESVVVFLLIGNFALTIAFPIYYVCYTRGEPLSAVGITTDGWKPAVLVSIVVAVLFFPGLLATEESTAVLIPHIITVGLMFWEPFFVHGFLQIRFEQAFGVLPGIVLAGSGFALFHVGTAGLLGVVVLLALGLFHAVLFSVFSRNILVLWPILWAVGSSQGTLDSVVFGWEEAMAYTVILLVTGAVIIGTHRKRR</sequence>
<evidence type="ECO:0000313" key="2">
    <source>
        <dbReference type="EMBL" id="MBP1921943.1"/>
    </source>
</evidence>
<evidence type="ECO:0000313" key="3">
    <source>
        <dbReference type="Proteomes" id="UP000823588"/>
    </source>
</evidence>
<keyword evidence="3" id="KW-1185">Reference proteome</keyword>
<organism evidence="2 3">
    <name type="scientific">Halorubrum alkaliphilum</name>
    <dbReference type="NCBI Taxonomy" id="261290"/>
    <lineage>
        <taxon>Archaea</taxon>
        <taxon>Methanobacteriati</taxon>
        <taxon>Methanobacteriota</taxon>
        <taxon>Stenosarchaea group</taxon>
        <taxon>Halobacteria</taxon>
        <taxon>Halobacteriales</taxon>
        <taxon>Haloferacaceae</taxon>
        <taxon>Halorubrum</taxon>
    </lineage>
</organism>
<dbReference type="AlphaFoldDB" id="A0A8T4GCV8"/>
<dbReference type="EMBL" id="JAGGKQ010000004">
    <property type="protein sequence ID" value="MBP1921943.1"/>
    <property type="molecule type" value="Genomic_DNA"/>
</dbReference>
<evidence type="ECO:0000256" key="1">
    <source>
        <dbReference type="SAM" id="Phobius"/>
    </source>
</evidence>
<gene>
    <name evidence="2" type="ORF">J2751_000940</name>
</gene>
<feature type="transmembrane region" description="Helical" evidence="1">
    <location>
        <begin position="123"/>
        <end position="145"/>
    </location>
</feature>
<keyword evidence="1" id="KW-0472">Membrane</keyword>